<reference evidence="2" key="1">
    <citation type="submission" date="2021-01" db="EMBL/GenBank/DDBJ databases">
        <authorList>
            <person name="Corre E."/>
            <person name="Pelletier E."/>
            <person name="Niang G."/>
            <person name="Scheremetjew M."/>
            <person name="Finn R."/>
            <person name="Kale V."/>
            <person name="Holt S."/>
            <person name="Cochrane G."/>
            <person name="Meng A."/>
            <person name="Brown T."/>
            <person name="Cohen L."/>
        </authorList>
    </citation>
    <scope>NUCLEOTIDE SEQUENCE</scope>
    <source>
        <strain evidence="2">MM31A-1</strain>
    </source>
</reference>
<dbReference type="AlphaFoldDB" id="A0A7S3PTY6"/>
<organism evidence="2">
    <name type="scientific">Chaetoceros debilis</name>
    <dbReference type="NCBI Taxonomy" id="122233"/>
    <lineage>
        <taxon>Eukaryota</taxon>
        <taxon>Sar</taxon>
        <taxon>Stramenopiles</taxon>
        <taxon>Ochrophyta</taxon>
        <taxon>Bacillariophyta</taxon>
        <taxon>Coscinodiscophyceae</taxon>
        <taxon>Chaetocerotophycidae</taxon>
        <taxon>Chaetocerotales</taxon>
        <taxon>Chaetocerotaceae</taxon>
        <taxon>Chaetoceros</taxon>
    </lineage>
</organism>
<gene>
    <name evidence="2" type="ORF">CDEB00056_LOCUS286</name>
</gene>
<accession>A0A7S3PTY6</accession>
<feature type="region of interest" description="Disordered" evidence="1">
    <location>
        <begin position="92"/>
        <end position="114"/>
    </location>
</feature>
<evidence type="ECO:0008006" key="3">
    <source>
        <dbReference type="Google" id="ProtNLM"/>
    </source>
</evidence>
<dbReference type="EMBL" id="HBIO01000392">
    <property type="protein sequence ID" value="CAE0455445.1"/>
    <property type="molecule type" value="Transcribed_RNA"/>
</dbReference>
<evidence type="ECO:0000256" key="1">
    <source>
        <dbReference type="SAM" id="MobiDB-lite"/>
    </source>
</evidence>
<proteinExistence type="predicted"/>
<name>A0A7S3PTY6_9STRA</name>
<evidence type="ECO:0000313" key="2">
    <source>
        <dbReference type="EMBL" id="CAE0455445.1"/>
    </source>
</evidence>
<protein>
    <recommendedName>
        <fullName evidence="3">PDZ domain-containing protein</fullName>
    </recommendedName>
</protein>
<sequence>MRAADIIVSIICSAQVLQSISGFVIKSKIGANVGITTTSISPHTSYSLDLTKSNPGNNKKSALSARRDDAEVESLRAKAELLRQEVQSFEKGKDNVAKQEQQARDKVAQEKQETRMRYSAEVPILKGDGSEVMERCDFPPRIKTEGKESNIIAIQANLPLGLILGQSEEMPGITTVDEVGEGSNAELAGVKVGDILRACTACQVSMEMPTWQLMAGGIGRPKTSRMMWSVDGKVFEEVMEALISNSMDPQARPVWLVVERIEDV</sequence>